<dbReference type="Pfam" id="PF02586">
    <property type="entry name" value="SRAP"/>
    <property type="match status" value="1"/>
</dbReference>
<dbReference type="GO" id="GO:0008233">
    <property type="term" value="F:peptidase activity"/>
    <property type="evidence" value="ECO:0007669"/>
    <property type="project" value="UniProtKB-KW"/>
</dbReference>
<dbReference type="EMBL" id="SDWW01000009">
    <property type="protein sequence ID" value="RYV52029.1"/>
    <property type="molecule type" value="Genomic_DNA"/>
</dbReference>
<dbReference type="GO" id="GO:0016829">
    <property type="term" value="F:lyase activity"/>
    <property type="evidence" value="ECO:0007669"/>
    <property type="project" value="UniProtKB-KW"/>
</dbReference>
<evidence type="ECO:0000256" key="8">
    <source>
        <dbReference type="RuleBase" id="RU364100"/>
    </source>
</evidence>
<keyword evidence="4 8" id="KW-0378">Hydrolase</keyword>
<evidence type="ECO:0000313" key="10">
    <source>
        <dbReference type="Proteomes" id="UP000293764"/>
    </source>
</evidence>
<comment type="caution">
    <text evidence="9">The sequence shown here is derived from an EMBL/GenBank/DDBJ whole genome shotgun (WGS) entry which is preliminary data.</text>
</comment>
<dbReference type="SUPFAM" id="SSF143081">
    <property type="entry name" value="BB1717-like"/>
    <property type="match status" value="1"/>
</dbReference>
<dbReference type="PANTHER" id="PTHR13604">
    <property type="entry name" value="DC12-RELATED"/>
    <property type="match status" value="1"/>
</dbReference>
<dbReference type="EC" id="3.4.-.-" evidence="8"/>
<dbReference type="InterPro" id="IPR036590">
    <property type="entry name" value="SRAP-like"/>
</dbReference>
<keyword evidence="10" id="KW-1185">Reference proteome</keyword>
<evidence type="ECO:0000256" key="1">
    <source>
        <dbReference type="ARBA" id="ARBA00008136"/>
    </source>
</evidence>
<comment type="similarity">
    <text evidence="1 8">Belongs to the SOS response-associated peptidase family.</text>
</comment>
<evidence type="ECO:0000256" key="5">
    <source>
        <dbReference type="ARBA" id="ARBA00023124"/>
    </source>
</evidence>
<dbReference type="Proteomes" id="UP000293764">
    <property type="component" value="Unassembled WGS sequence"/>
</dbReference>
<keyword evidence="6" id="KW-0238">DNA-binding</keyword>
<gene>
    <name evidence="9" type="ORF">EUA98_05540</name>
</gene>
<dbReference type="InterPro" id="IPR003738">
    <property type="entry name" value="SRAP"/>
</dbReference>
<keyword evidence="5" id="KW-0190">Covalent protein-DNA linkage</keyword>
<proteinExistence type="inferred from homology"/>
<evidence type="ECO:0000256" key="3">
    <source>
        <dbReference type="ARBA" id="ARBA00022763"/>
    </source>
</evidence>
<dbReference type="GO" id="GO:0106300">
    <property type="term" value="P:protein-DNA covalent cross-linking repair"/>
    <property type="evidence" value="ECO:0007669"/>
    <property type="project" value="InterPro"/>
</dbReference>
<organism evidence="9 10">
    <name type="scientific">Pengzhenrongella frigida</name>
    <dbReference type="NCBI Taxonomy" id="1259133"/>
    <lineage>
        <taxon>Bacteria</taxon>
        <taxon>Bacillati</taxon>
        <taxon>Actinomycetota</taxon>
        <taxon>Actinomycetes</taxon>
        <taxon>Micrococcales</taxon>
        <taxon>Pengzhenrongella</taxon>
    </lineage>
</organism>
<evidence type="ECO:0000256" key="4">
    <source>
        <dbReference type="ARBA" id="ARBA00022801"/>
    </source>
</evidence>
<sequence>MCGRYASFREAQDLADEFAVARIADDVRLLPPSWNVAPTDTVRMVVERPSRLEDGSAGEIERTLRGARWGLVPSWAKDPKIGSTMINARAETLATKPAFRRAFATRRALLPADGYYEWQPPAPGSPTKTKQPIYIHAPDDVPLAMAGLYEFWADPTKEPDDPTRWLVTATVVTTTAVDEMGQVHDRQPVILLPDRWDAWLDPAVDAAGAASLLAAPAPRLALTPVSTAVNKVSNNSPTLITPL</sequence>
<name>A0A4Q5N1R2_9MICO</name>
<evidence type="ECO:0000256" key="7">
    <source>
        <dbReference type="ARBA" id="ARBA00023239"/>
    </source>
</evidence>
<evidence type="ECO:0000256" key="2">
    <source>
        <dbReference type="ARBA" id="ARBA00022670"/>
    </source>
</evidence>
<keyword evidence="7" id="KW-0456">Lyase</keyword>
<dbReference type="GO" id="GO:0006508">
    <property type="term" value="P:proteolysis"/>
    <property type="evidence" value="ECO:0007669"/>
    <property type="project" value="UniProtKB-KW"/>
</dbReference>
<protein>
    <recommendedName>
        <fullName evidence="8">Abasic site processing protein</fullName>
        <ecNumber evidence="8">3.4.-.-</ecNumber>
    </recommendedName>
</protein>
<reference evidence="9 10" key="1">
    <citation type="submission" date="2019-01" db="EMBL/GenBank/DDBJ databases">
        <title>Novel species of Cellulomonas.</title>
        <authorList>
            <person name="Liu Q."/>
            <person name="Xin Y.-H."/>
        </authorList>
    </citation>
    <scope>NUCLEOTIDE SEQUENCE [LARGE SCALE GENOMIC DNA]</scope>
    <source>
        <strain evidence="9 10">HLT2-17</strain>
    </source>
</reference>
<evidence type="ECO:0000313" key="9">
    <source>
        <dbReference type="EMBL" id="RYV52029.1"/>
    </source>
</evidence>
<dbReference type="RefSeq" id="WP_130101674.1">
    <property type="nucleotide sequence ID" value="NZ_SDWW01000009.1"/>
</dbReference>
<evidence type="ECO:0000256" key="6">
    <source>
        <dbReference type="ARBA" id="ARBA00023125"/>
    </source>
</evidence>
<dbReference type="OrthoDB" id="9782620at2"/>
<dbReference type="AlphaFoldDB" id="A0A4Q5N1R2"/>
<accession>A0A4Q5N1R2</accession>
<dbReference type="PANTHER" id="PTHR13604:SF0">
    <property type="entry name" value="ABASIC SITE PROCESSING PROTEIN HMCES"/>
    <property type="match status" value="1"/>
</dbReference>
<keyword evidence="3" id="KW-0227">DNA damage</keyword>
<dbReference type="GO" id="GO:0003697">
    <property type="term" value="F:single-stranded DNA binding"/>
    <property type="evidence" value="ECO:0007669"/>
    <property type="project" value="InterPro"/>
</dbReference>
<keyword evidence="2 8" id="KW-0645">Protease</keyword>
<dbReference type="Gene3D" id="3.90.1680.10">
    <property type="entry name" value="SOS response associated peptidase-like"/>
    <property type="match status" value="1"/>
</dbReference>